<dbReference type="PRINTS" id="PR00723">
    <property type="entry name" value="SUBTILISIN"/>
</dbReference>
<reference evidence="10 11" key="1">
    <citation type="submission" date="2020-11" db="EMBL/GenBank/DDBJ databases">
        <title>Sulfur oxidizing isolate from Hospital Hole Sinkhole.</title>
        <authorList>
            <person name="Scott K.M."/>
        </authorList>
    </citation>
    <scope>NUCLEOTIDE SEQUENCE [LARGE SCALE GENOMIC DNA]</scope>
    <source>
        <strain evidence="10 11">HH1</strain>
    </source>
</reference>
<dbReference type="Gene3D" id="2.60.120.260">
    <property type="entry name" value="Galactose-binding domain-like"/>
    <property type="match status" value="1"/>
</dbReference>
<dbReference type="SUPFAM" id="SSF52743">
    <property type="entry name" value="Subtilisin-like"/>
    <property type="match status" value="1"/>
</dbReference>
<feature type="active site" description="Charge relay system" evidence="7">
    <location>
        <position position="100"/>
    </location>
</feature>
<dbReference type="PROSITE" id="PS51829">
    <property type="entry name" value="P_HOMO_B"/>
    <property type="match status" value="1"/>
</dbReference>
<evidence type="ECO:0000313" key="10">
    <source>
        <dbReference type="EMBL" id="MBF6057967.1"/>
    </source>
</evidence>
<protein>
    <submittedName>
        <fullName evidence="10">S8 family serine peptidase</fullName>
    </submittedName>
</protein>
<evidence type="ECO:0000256" key="2">
    <source>
        <dbReference type="ARBA" id="ARBA00022670"/>
    </source>
</evidence>
<keyword evidence="3 8" id="KW-0732">Signal</keyword>
<accession>A0ABS0BVY0</accession>
<dbReference type="InterPro" id="IPR034182">
    <property type="entry name" value="Kexin/furin"/>
</dbReference>
<feature type="signal peptide" evidence="8">
    <location>
        <begin position="1"/>
        <end position="20"/>
    </location>
</feature>
<name>A0ABS0BVY0_9GAMM</name>
<evidence type="ECO:0000256" key="7">
    <source>
        <dbReference type="PROSITE-ProRule" id="PRU01240"/>
    </source>
</evidence>
<dbReference type="PROSITE" id="PS00136">
    <property type="entry name" value="SUBTILASE_ASP"/>
    <property type="match status" value="1"/>
</dbReference>
<dbReference type="PANTHER" id="PTHR42884:SF14">
    <property type="entry name" value="NEUROENDOCRINE CONVERTASE 1"/>
    <property type="match status" value="1"/>
</dbReference>
<dbReference type="PROSITE" id="PS51257">
    <property type="entry name" value="PROKAR_LIPOPROTEIN"/>
    <property type="match status" value="1"/>
</dbReference>
<dbReference type="EMBL" id="JACBGI020000009">
    <property type="protein sequence ID" value="MBF6057967.1"/>
    <property type="molecule type" value="Genomic_DNA"/>
</dbReference>
<proteinExistence type="inferred from homology"/>
<dbReference type="InterPro" id="IPR000209">
    <property type="entry name" value="Peptidase_S8/S53_dom"/>
</dbReference>
<feature type="active site" description="Charge relay system" evidence="7">
    <location>
        <position position="377"/>
    </location>
</feature>
<keyword evidence="6" id="KW-0106">Calcium</keyword>
<keyword evidence="4 7" id="KW-0378">Hydrolase</keyword>
<dbReference type="PROSITE" id="PS51892">
    <property type="entry name" value="SUBTILASE"/>
    <property type="match status" value="1"/>
</dbReference>
<dbReference type="PROSITE" id="PS00138">
    <property type="entry name" value="SUBTILASE_SER"/>
    <property type="match status" value="1"/>
</dbReference>
<evidence type="ECO:0000256" key="3">
    <source>
        <dbReference type="ARBA" id="ARBA00022729"/>
    </source>
</evidence>
<keyword evidence="2 7" id="KW-0645">Protease</keyword>
<gene>
    <name evidence="10" type="ORF">H8792_006385</name>
</gene>
<dbReference type="PROSITE" id="PS00137">
    <property type="entry name" value="SUBTILASE_HIS"/>
    <property type="match status" value="1"/>
</dbReference>
<dbReference type="InterPro" id="IPR002884">
    <property type="entry name" value="P_dom"/>
</dbReference>
<dbReference type="Gene3D" id="3.40.50.200">
    <property type="entry name" value="Peptidase S8/S53 domain"/>
    <property type="match status" value="1"/>
</dbReference>
<dbReference type="InterPro" id="IPR015500">
    <property type="entry name" value="Peptidase_S8_subtilisin-rel"/>
</dbReference>
<evidence type="ECO:0000256" key="6">
    <source>
        <dbReference type="ARBA" id="ARBA00022837"/>
    </source>
</evidence>
<dbReference type="Pfam" id="PF00082">
    <property type="entry name" value="Peptidase_S8"/>
    <property type="match status" value="1"/>
</dbReference>
<dbReference type="Proteomes" id="UP001193680">
    <property type="component" value="Unassembled WGS sequence"/>
</dbReference>
<dbReference type="InterPro" id="IPR008979">
    <property type="entry name" value="Galactose-bd-like_sf"/>
</dbReference>
<sequence length="621" mass="65920">MSLKLQNKWLILAVSGLLSACGGGGGDSTDNTDDPNPDIDVSVINDPLIDYQWYLYNYGQAALVYDGTGGTPGADINVFDADGLYAGGFSGQGVEVAVVDSGLEIGHEDLQANVVANGSYNFLYGTNGLSQFDPSPTSDDGDHGTSVGGLLGARGGNSLGIWGVAPYVKLKGFNFIASQTFISEELGALGYEPVRTDYYPELSSNTVSVFNRSYGTNPDIVIAYEQEVYYDYVMDALEWGAKNLRNGKGAIYVKAAGNEFEGGSVFSQSTCSDAIDSDITCFNVNMEPEATLPYQIVVGAFNPQDERSSYSSTGSAIWISAPGGEYGIYDPAILATDVAGCDRGYSMTANINENDFDRGLTSENSQCNYYSRFGGTSAATPIASGVAALMLEANPDLSWRDLKHILASTARQLDPTLAARTIVKSGQTVTLENGWVTNAAGYHFSNAYGFGAVNAIEAVKMSEDWAQNQTHLAAQQTLTSGDLTVAGDNAIPDNSPLGLSQSYVANGNLNIESVKVTLSIEGMDSNEDGSGSHNINAADYQITLESPSGTRSILLTPYNAYQANYDMKGLRLISHAFYGETVQTVDPQAGWTLTVKDLKSGTVSGLGKLTGWSLEFYGTSI</sequence>
<keyword evidence="11" id="KW-1185">Reference proteome</keyword>
<evidence type="ECO:0000259" key="9">
    <source>
        <dbReference type="PROSITE" id="PS51829"/>
    </source>
</evidence>
<evidence type="ECO:0000256" key="5">
    <source>
        <dbReference type="ARBA" id="ARBA00022825"/>
    </source>
</evidence>
<dbReference type="InterPro" id="IPR023828">
    <property type="entry name" value="Peptidase_S8_Ser-AS"/>
</dbReference>
<comment type="similarity">
    <text evidence="1">Belongs to the peptidase S8 family. Furin subfamily.</text>
</comment>
<keyword evidence="5 7" id="KW-0720">Serine protease</keyword>
<dbReference type="InterPro" id="IPR023827">
    <property type="entry name" value="Peptidase_S8_Asp-AS"/>
</dbReference>
<evidence type="ECO:0000256" key="4">
    <source>
        <dbReference type="ARBA" id="ARBA00022801"/>
    </source>
</evidence>
<evidence type="ECO:0000313" key="11">
    <source>
        <dbReference type="Proteomes" id="UP001193680"/>
    </source>
</evidence>
<dbReference type="Pfam" id="PF01483">
    <property type="entry name" value="P_proprotein"/>
    <property type="match status" value="1"/>
</dbReference>
<feature type="domain" description="P/Homo B" evidence="9">
    <location>
        <begin position="472"/>
        <end position="621"/>
    </location>
</feature>
<dbReference type="RefSeq" id="WP_185978114.1">
    <property type="nucleotide sequence ID" value="NZ_JACBGI020000009.1"/>
</dbReference>
<dbReference type="CDD" id="cd04059">
    <property type="entry name" value="Peptidases_S8_Protein_convertases_Kexins_Furin-like"/>
    <property type="match status" value="1"/>
</dbReference>
<feature type="chain" id="PRO_5047288955" evidence="8">
    <location>
        <begin position="21"/>
        <end position="621"/>
    </location>
</feature>
<comment type="caution">
    <text evidence="10">The sequence shown here is derived from an EMBL/GenBank/DDBJ whole genome shotgun (WGS) entry which is preliminary data.</text>
</comment>
<evidence type="ECO:0000256" key="1">
    <source>
        <dbReference type="ARBA" id="ARBA00005325"/>
    </source>
</evidence>
<dbReference type="SUPFAM" id="SSF49785">
    <property type="entry name" value="Galactose-binding domain-like"/>
    <property type="match status" value="1"/>
</dbReference>
<organism evidence="10 11">
    <name type="scientific">Thiomicrorhabdus heinhorstiae</name>
    <dbReference type="NCBI Taxonomy" id="2748010"/>
    <lineage>
        <taxon>Bacteria</taxon>
        <taxon>Pseudomonadati</taxon>
        <taxon>Pseudomonadota</taxon>
        <taxon>Gammaproteobacteria</taxon>
        <taxon>Thiotrichales</taxon>
        <taxon>Piscirickettsiaceae</taxon>
        <taxon>Thiomicrorhabdus</taxon>
    </lineage>
</organism>
<dbReference type="InterPro" id="IPR036852">
    <property type="entry name" value="Peptidase_S8/S53_dom_sf"/>
</dbReference>
<feature type="active site" description="Charge relay system" evidence="7">
    <location>
        <position position="143"/>
    </location>
</feature>
<dbReference type="InterPro" id="IPR022398">
    <property type="entry name" value="Peptidase_S8_His-AS"/>
</dbReference>
<dbReference type="PANTHER" id="PTHR42884">
    <property type="entry name" value="PROPROTEIN CONVERTASE SUBTILISIN/KEXIN-RELATED"/>
    <property type="match status" value="1"/>
</dbReference>
<evidence type="ECO:0000256" key="8">
    <source>
        <dbReference type="SAM" id="SignalP"/>
    </source>
</evidence>